<proteinExistence type="predicted"/>
<evidence type="ECO:0000313" key="2">
    <source>
        <dbReference type="Proteomes" id="UP001501095"/>
    </source>
</evidence>
<comment type="caution">
    <text evidence="1">The sequence shown here is derived from an EMBL/GenBank/DDBJ whole genome shotgun (WGS) entry which is preliminary data.</text>
</comment>
<gene>
    <name evidence="1" type="ORF">GCM10010423_77690</name>
</gene>
<name>A0ABN3P634_9ACTN</name>
<keyword evidence="2" id="KW-1185">Reference proteome</keyword>
<dbReference type="EMBL" id="BAAATM010000034">
    <property type="protein sequence ID" value="GAA2563133.1"/>
    <property type="molecule type" value="Genomic_DNA"/>
</dbReference>
<organism evidence="1 2">
    <name type="scientific">Streptomyces levis</name>
    <dbReference type="NCBI Taxonomy" id="285566"/>
    <lineage>
        <taxon>Bacteria</taxon>
        <taxon>Bacillati</taxon>
        <taxon>Actinomycetota</taxon>
        <taxon>Actinomycetes</taxon>
        <taxon>Kitasatosporales</taxon>
        <taxon>Streptomycetaceae</taxon>
        <taxon>Streptomyces</taxon>
    </lineage>
</organism>
<accession>A0ABN3P634</accession>
<evidence type="ECO:0000313" key="1">
    <source>
        <dbReference type="EMBL" id="GAA2563133.1"/>
    </source>
</evidence>
<dbReference type="Proteomes" id="UP001501095">
    <property type="component" value="Unassembled WGS sequence"/>
</dbReference>
<sequence>MASGEALPCSLPLHESQGACAAPERARESFRGTSVLNASPDWSTGGLAAFLRPFAPRPRGTGDVPAPGFDPSLNCALWQESFPDLANTDRSTMR</sequence>
<protein>
    <submittedName>
        <fullName evidence="1">Uncharacterized protein</fullName>
    </submittedName>
</protein>
<reference evidence="1 2" key="1">
    <citation type="journal article" date="2019" name="Int. J. Syst. Evol. Microbiol.">
        <title>The Global Catalogue of Microorganisms (GCM) 10K type strain sequencing project: providing services to taxonomists for standard genome sequencing and annotation.</title>
        <authorList>
            <consortium name="The Broad Institute Genomics Platform"/>
            <consortium name="The Broad Institute Genome Sequencing Center for Infectious Disease"/>
            <person name="Wu L."/>
            <person name="Ma J."/>
        </authorList>
    </citation>
    <scope>NUCLEOTIDE SEQUENCE [LARGE SCALE GENOMIC DNA]</scope>
    <source>
        <strain evidence="1 2">JCM 6924</strain>
    </source>
</reference>